<dbReference type="InterPro" id="IPR001789">
    <property type="entry name" value="Sig_transdc_resp-reg_receiver"/>
</dbReference>
<comment type="catalytic activity">
    <reaction evidence="1">
        <text>ATP + protein L-histidine = ADP + protein N-phospho-L-histidine.</text>
        <dbReference type="EC" id="2.7.13.3"/>
    </reaction>
</comment>
<dbReference type="InterPro" id="IPR011006">
    <property type="entry name" value="CheY-like_superfamily"/>
</dbReference>
<feature type="domain" description="PAC" evidence="14">
    <location>
        <begin position="538"/>
        <end position="589"/>
    </location>
</feature>
<dbReference type="SUPFAM" id="SSF55785">
    <property type="entry name" value="PYP-like sensor domain (PAS domain)"/>
    <property type="match status" value="3"/>
</dbReference>
<dbReference type="SUPFAM" id="SSF47384">
    <property type="entry name" value="Homodimeric domain of signal transducing histidine kinase"/>
    <property type="match status" value="1"/>
</dbReference>
<feature type="modified residue" description="4-aspartylphosphate" evidence="10">
    <location>
        <position position="1326"/>
    </location>
</feature>
<dbReference type="Gene3D" id="3.10.450.50">
    <property type="match status" value="1"/>
</dbReference>
<evidence type="ECO:0000259" key="14">
    <source>
        <dbReference type="PROSITE" id="PS50113"/>
    </source>
</evidence>
<evidence type="ECO:0000256" key="7">
    <source>
        <dbReference type="ARBA" id="ARBA00022777"/>
    </source>
</evidence>
<dbReference type="Pfam" id="PF08282">
    <property type="entry name" value="Hydrolase_3"/>
    <property type="match status" value="1"/>
</dbReference>
<dbReference type="SMART" id="SM00086">
    <property type="entry name" value="PAC"/>
    <property type="match status" value="4"/>
</dbReference>
<evidence type="ECO:0000256" key="10">
    <source>
        <dbReference type="PROSITE-ProRule" id="PRU00169"/>
    </source>
</evidence>
<feature type="coiled-coil region" evidence="11">
    <location>
        <begin position="980"/>
        <end position="1013"/>
    </location>
</feature>
<dbReference type="Gene3D" id="1.10.287.130">
    <property type="match status" value="1"/>
</dbReference>
<dbReference type="InterPro" id="IPR036097">
    <property type="entry name" value="HisK_dim/P_sf"/>
</dbReference>
<evidence type="ECO:0000256" key="5">
    <source>
        <dbReference type="ARBA" id="ARBA00022553"/>
    </source>
</evidence>
<dbReference type="InterPro" id="IPR037401">
    <property type="entry name" value="SnoaL-like"/>
</dbReference>
<evidence type="ECO:0000256" key="9">
    <source>
        <dbReference type="ARBA" id="ARBA00024867"/>
    </source>
</evidence>
<dbReference type="InterPro" id="IPR003661">
    <property type="entry name" value="HisK_dim/P_dom"/>
</dbReference>
<dbReference type="Gene3D" id="3.30.450.20">
    <property type="entry name" value="PAS domain"/>
    <property type="match status" value="4"/>
</dbReference>
<comment type="subcellular location">
    <subcellularLocation>
        <location evidence="2">Membrane</location>
    </subcellularLocation>
</comment>
<keyword evidence="16" id="KW-1185">Reference proteome</keyword>
<dbReference type="SUPFAM" id="SSF52172">
    <property type="entry name" value="CheY-like"/>
    <property type="match status" value="1"/>
</dbReference>
<name>A0AAP2RJ12_9FIRM</name>
<dbReference type="InterPro" id="IPR001610">
    <property type="entry name" value="PAC"/>
</dbReference>
<evidence type="ECO:0000259" key="13">
    <source>
        <dbReference type="PROSITE" id="PS50110"/>
    </source>
</evidence>
<dbReference type="PANTHER" id="PTHR43047">
    <property type="entry name" value="TWO-COMPONENT HISTIDINE PROTEIN KINASE"/>
    <property type="match status" value="1"/>
</dbReference>
<feature type="domain" description="Response regulatory" evidence="13">
    <location>
        <begin position="1274"/>
        <end position="1395"/>
    </location>
</feature>
<evidence type="ECO:0000256" key="4">
    <source>
        <dbReference type="ARBA" id="ARBA00018672"/>
    </source>
</evidence>
<dbReference type="SMART" id="SM00387">
    <property type="entry name" value="HATPase_c"/>
    <property type="match status" value="1"/>
</dbReference>
<protein>
    <recommendedName>
        <fullName evidence="4">Stage 0 sporulation protein A homolog</fullName>
        <ecNumber evidence="3">2.7.13.3</ecNumber>
    </recommendedName>
</protein>
<dbReference type="InterPro" id="IPR035965">
    <property type="entry name" value="PAS-like_dom_sf"/>
</dbReference>
<evidence type="ECO:0000256" key="6">
    <source>
        <dbReference type="ARBA" id="ARBA00022679"/>
    </source>
</evidence>
<dbReference type="PANTHER" id="PTHR43047:SF64">
    <property type="entry name" value="HISTIDINE KINASE CONTAINING CHEY-HOMOLOGOUS RECEIVER DOMAIN AND PAS DOMAIN-RELATED"/>
    <property type="match status" value="1"/>
</dbReference>
<reference evidence="15 16" key="1">
    <citation type="submission" date="2021-11" db="EMBL/GenBank/DDBJ databases">
        <title>Lacrimispora sp. nov. NSJ-141 isolated from human feces.</title>
        <authorList>
            <person name="Abdugheni R."/>
        </authorList>
    </citation>
    <scope>NUCLEOTIDE SEQUENCE [LARGE SCALE GENOMIC DNA]</scope>
    <source>
        <strain evidence="15 16">NSJ-141</strain>
    </source>
</reference>
<dbReference type="PROSITE" id="PS50113">
    <property type="entry name" value="PAC"/>
    <property type="match status" value="2"/>
</dbReference>
<keyword evidence="5 10" id="KW-0597">Phosphoprotein</keyword>
<dbReference type="InterPro" id="IPR000700">
    <property type="entry name" value="PAS-assoc_C"/>
</dbReference>
<dbReference type="SUPFAM" id="SSF55874">
    <property type="entry name" value="ATPase domain of HSP90 chaperone/DNA topoisomerase II/histidine kinase"/>
    <property type="match status" value="1"/>
</dbReference>
<evidence type="ECO:0000259" key="12">
    <source>
        <dbReference type="PROSITE" id="PS50109"/>
    </source>
</evidence>
<keyword evidence="6" id="KW-0808">Transferase</keyword>
<dbReference type="PROSITE" id="PS50109">
    <property type="entry name" value="HIS_KIN"/>
    <property type="match status" value="1"/>
</dbReference>
<keyword evidence="8" id="KW-0902">Two-component regulatory system</keyword>
<dbReference type="Proteomes" id="UP001299265">
    <property type="component" value="Unassembled WGS sequence"/>
</dbReference>
<evidence type="ECO:0000313" key="15">
    <source>
        <dbReference type="EMBL" id="MCD2491805.1"/>
    </source>
</evidence>
<dbReference type="SUPFAM" id="SSF56784">
    <property type="entry name" value="HAD-like"/>
    <property type="match status" value="1"/>
</dbReference>
<evidence type="ECO:0000256" key="1">
    <source>
        <dbReference type="ARBA" id="ARBA00000085"/>
    </source>
</evidence>
<evidence type="ECO:0000256" key="11">
    <source>
        <dbReference type="SAM" id="Coils"/>
    </source>
</evidence>
<accession>A0AAP2RJ12</accession>
<dbReference type="SUPFAM" id="SSF54427">
    <property type="entry name" value="NTF2-like"/>
    <property type="match status" value="1"/>
</dbReference>
<dbReference type="Gene3D" id="3.30.1240.10">
    <property type="match status" value="1"/>
</dbReference>
<dbReference type="Gene3D" id="3.30.565.10">
    <property type="entry name" value="Histidine kinase-like ATPase, C-terminal domain"/>
    <property type="match status" value="1"/>
</dbReference>
<dbReference type="InterPro" id="IPR023214">
    <property type="entry name" value="HAD_sf"/>
</dbReference>
<evidence type="ECO:0000256" key="3">
    <source>
        <dbReference type="ARBA" id="ARBA00012438"/>
    </source>
</evidence>
<dbReference type="Pfam" id="PF13474">
    <property type="entry name" value="SnoaL_3"/>
    <property type="match status" value="1"/>
</dbReference>
<evidence type="ECO:0000256" key="2">
    <source>
        <dbReference type="ARBA" id="ARBA00004370"/>
    </source>
</evidence>
<dbReference type="InterPro" id="IPR032710">
    <property type="entry name" value="NTF2-like_dom_sf"/>
</dbReference>
<dbReference type="EC" id="2.7.13.3" evidence="3"/>
<dbReference type="NCBIfam" id="TIGR01484">
    <property type="entry name" value="HAD-SF-IIB"/>
    <property type="match status" value="1"/>
</dbReference>
<gene>
    <name evidence="15" type="ORF">LQE92_04095</name>
</gene>
<dbReference type="GO" id="GO:0016020">
    <property type="term" value="C:membrane"/>
    <property type="evidence" value="ECO:0007669"/>
    <property type="project" value="UniProtKB-SubCell"/>
</dbReference>
<dbReference type="InterPro" id="IPR036412">
    <property type="entry name" value="HAD-like_sf"/>
</dbReference>
<dbReference type="EMBL" id="JAJNOR010000001">
    <property type="protein sequence ID" value="MCD2491805.1"/>
    <property type="molecule type" value="Genomic_DNA"/>
</dbReference>
<dbReference type="InterPro" id="IPR036890">
    <property type="entry name" value="HATPase_C_sf"/>
</dbReference>
<dbReference type="InterPro" id="IPR005467">
    <property type="entry name" value="His_kinase_dom"/>
</dbReference>
<dbReference type="CDD" id="cd00130">
    <property type="entry name" value="PAS"/>
    <property type="match status" value="2"/>
</dbReference>
<dbReference type="SMART" id="SM00388">
    <property type="entry name" value="HisKA"/>
    <property type="match status" value="1"/>
</dbReference>
<evidence type="ECO:0000256" key="8">
    <source>
        <dbReference type="ARBA" id="ARBA00023012"/>
    </source>
</evidence>
<comment type="function">
    <text evidence="9">May play the central regulatory role in sporulation. It may be an element of the effector pathway responsible for the activation of sporulation genes in response to nutritional stress. Spo0A may act in concert with spo0H (a sigma factor) to control the expression of some genes that are critical to the sporulation process.</text>
</comment>
<feature type="domain" description="Histidine kinase" evidence="12">
    <location>
        <begin position="1023"/>
        <end position="1247"/>
    </location>
</feature>
<dbReference type="InterPro" id="IPR000014">
    <property type="entry name" value="PAS"/>
</dbReference>
<dbReference type="Pfam" id="PF02518">
    <property type="entry name" value="HATPase_c"/>
    <property type="match status" value="1"/>
</dbReference>
<dbReference type="SMART" id="SM00448">
    <property type="entry name" value="REC"/>
    <property type="match status" value="1"/>
</dbReference>
<dbReference type="CDD" id="cd17546">
    <property type="entry name" value="REC_hyHK_CKI1_RcsC-like"/>
    <property type="match status" value="1"/>
</dbReference>
<proteinExistence type="predicted"/>
<dbReference type="Pfam" id="PF00512">
    <property type="entry name" value="HisKA"/>
    <property type="match status" value="1"/>
</dbReference>
<dbReference type="NCBIfam" id="TIGR00229">
    <property type="entry name" value="sensory_box"/>
    <property type="match status" value="1"/>
</dbReference>
<dbReference type="InterPro" id="IPR013655">
    <property type="entry name" value="PAS_fold_3"/>
</dbReference>
<dbReference type="Gene3D" id="3.40.50.1000">
    <property type="entry name" value="HAD superfamily/HAD-like"/>
    <property type="match status" value="1"/>
</dbReference>
<dbReference type="GO" id="GO:0016791">
    <property type="term" value="F:phosphatase activity"/>
    <property type="evidence" value="ECO:0007669"/>
    <property type="project" value="UniProtKB-ARBA"/>
</dbReference>
<dbReference type="PRINTS" id="PR00344">
    <property type="entry name" value="BCTRLSENSOR"/>
</dbReference>
<evidence type="ECO:0000313" key="16">
    <source>
        <dbReference type="Proteomes" id="UP001299265"/>
    </source>
</evidence>
<dbReference type="Pfam" id="PF00072">
    <property type="entry name" value="Response_reg"/>
    <property type="match status" value="1"/>
</dbReference>
<feature type="domain" description="PAC" evidence="14">
    <location>
        <begin position="670"/>
        <end position="721"/>
    </location>
</feature>
<dbReference type="RefSeq" id="WP_231061715.1">
    <property type="nucleotide sequence ID" value="NZ_JAJNOR010000001.1"/>
</dbReference>
<dbReference type="Pfam" id="PF08447">
    <property type="entry name" value="PAS_3"/>
    <property type="match status" value="2"/>
</dbReference>
<dbReference type="GO" id="GO:0000155">
    <property type="term" value="F:phosphorelay sensor kinase activity"/>
    <property type="evidence" value="ECO:0007669"/>
    <property type="project" value="InterPro"/>
</dbReference>
<dbReference type="Gene3D" id="3.40.50.2300">
    <property type="match status" value="1"/>
</dbReference>
<sequence length="1396" mass="157452">MKVCRCIALDLDGTLLAGDGTLSKESREALAAAIEAGVHVVVASGRAYSTLPEAVLSIPGIEYAITSNGAAVYRVPTSECICVHKLRREAVEAVLSLTGQALEDPLYEAFVDGTAYAPEEYVANPEAFGADERAASYVRATRKPCRDMRGFLYSHLEELDSLDLIINDQEEKRRIWSLLEEKVPHVYITASVPRFLEISDEASGKANALAFVLERLELSPDQAAAFGNADNDADMLAYAGLGIAVENATKACQAAADRIGASNDENGAAREIRRILSEAAGGDRDRNTNEGVRKCMDVKTEVIQFAGKMMRRHYCENDVEGVIGMFAPDIVWIGAGEGQQAFGFEAVSEFFRRFKNEIPECRIWDEQYEVQRASENLYICTGIMWVATVPRTKMYLKVHQRVTFAVKKLDGEWKCSYLHCSNPYQEMVEDELFPEKVGQHTYEYIQERLNALEMEKVRKAQQLDVIMSSISGGLKMSLDDDLYTYAFVSEEAAGLFGYTVEEFLEVTGGNAFGAVYPADVPRVAQECVEAFQDGRSSYAIKYRVPCKDGSIKWILDSGKKVKNDDGTVVINSLYLDVSKAEEDERRIREQKELLDSIYDTIPCGIFRFLHGEEDHEIVAMNRAALNILDYESVEECMADSFRGVASHVIPEDHKNLYEVYDRICRDGGQAEVEYRVLRKSGEIRWVSSMNMMVEKRNGIPVIQRTLVDITERKRLQEQLSREQEMYRVAMESSTDTIYEYRVDDDLFVAYVASREQEKGENILRLEVPGFREQLYRGNFAHADDIPFIVETICCGKTPTAEARIYDQRSGKKRLRWSRMTGRMIRHEGRPARVVGTLRDIHEMKQSMSEKTEELRVSQMTLQAVSNVYVGTFYVDLLQDFYYGVRIPEGEDAMEVPKRGRYSEIMTGYIMEFVVPEDRERMKQFTAAAASGEGFRNGKDHMEIEFRQKRAEGKPPVWLRMEMNLAADIGGRSGYMVITFINISGEKRRELEKLLEEQKAKEALTQAYEAANKANEAKSMFLSRMSHDIRTPMNAIIGMTSIAGAHLSEPDKIEDCLDKIKVSSRHLLTLINEVLDMSKIESGRASLNESAFSIRNMAEEVEVMMKPEIKKKGQVFQMSMEEVVHDCVLGDMARLQQVFINLLSNAVKYTQEGGRISFRALEKPSNMAGVGCYEFLVEDNGIGMTEDFLKKIFEPFERAEDSRVSKAQGTGLGTSIALNIVQMMNGTIDVSSEPGNGSLFRVTVYLKMWTGKEDWEYKGYEETRGESFCLPAGRNVLLAEDNELNQEIAVELLSMCGVRVETADNGKEALEKFSASEPGYYSVVFMDIQMPVMDGYEAAGKIRRLLRPDAQTVPIIALTANAFNDDVRRSEQAGMNEHVAKPLDIERLKKVLRHWAR</sequence>
<dbReference type="CDD" id="cd00082">
    <property type="entry name" value="HisKA"/>
    <property type="match status" value="1"/>
</dbReference>
<comment type="caution">
    <text evidence="15">The sequence shown here is derived from an EMBL/GenBank/DDBJ whole genome shotgun (WGS) entry which is preliminary data.</text>
</comment>
<dbReference type="InterPro" id="IPR003594">
    <property type="entry name" value="HATPase_dom"/>
</dbReference>
<keyword evidence="15" id="KW-0378">Hydrolase</keyword>
<organism evidence="15 16">
    <name type="scientific">Lientehia hominis</name>
    <dbReference type="NCBI Taxonomy" id="2897778"/>
    <lineage>
        <taxon>Bacteria</taxon>
        <taxon>Bacillati</taxon>
        <taxon>Bacillota</taxon>
        <taxon>Clostridia</taxon>
        <taxon>Lachnospirales</taxon>
        <taxon>Lachnospiraceae</taxon>
        <taxon>Lientehia</taxon>
    </lineage>
</organism>
<keyword evidence="11" id="KW-0175">Coiled coil</keyword>
<dbReference type="FunFam" id="3.30.565.10:FF:000006">
    <property type="entry name" value="Sensor histidine kinase WalK"/>
    <property type="match status" value="1"/>
</dbReference>
<dbReference type="PROSITE" id="PS50110">
    <property type="entry name" value="RESPONSE_REGULATORY"/>
    <property type="match status" value="1"/>
</dbReference>
<dbReference type="InterPro" id="IPR004358">
    <property type="entry name" value="Sig_transdc_His_kin-like_C"/>
</dbReference>
<dbReference type="InterPro" id="IPR006379">
    <property type="entry name" value="HAD-SF_hydro_IIB"/>
</dbReference>
<keyword evidence="7" id="KW-0418">Kinase</keyword>